<evidence type="ECO:0000313" key="1">
    <source>
        <dbReference type="EMBL" id="JAT11730.1"/>
    </source>
</evidence>
<gene>
    <name evidence="1" type="ORF">g.54271</name>
</gene>
<feature type="non-terminal residue" evidence="1">
    <location>
        <position position="109"/>
    </location>
</feature>
<name>A0A1B6KJW4_9HEMI</name>
<accession>A0A1B6KJW4</accession>
<protein>
    <submittedName>
        <fullName evidence="1">Uncharacterized protein</fullName>
    </submittedName>
</protein>
<feature type="non-terminal residue" evidence="1">
    <location>
        <position position="1"/>
    </location>
</feature>
<reference evidence="1" key="1">
    <citation type="submission" date="2015-11" db="EMBL/GenBank/DDBJ databases">
        <title>De novo transcriptome assembly of four potential Pierce s Disease insect vectors from Arizona vineyards.</title>
        <authorList>
            <person name="Tassone E.E."/>
        </authorList>
    </citation>
    <scope>NUCLEOTIDE SEQUENCE</scope>
</reference>
<proteinExistence type="predicted"/>
<sequence length="109" mass="12374">LHREVVGSVHLQNASATMFRRQEALQTMDQGDLEPPHLYNSSVLRKAKQEQRDSVLKIVHGAHPITSLSLMKHSQPYAGSIYDIALDKAVVHYFTPTQLFLYKNQCKNS</sequence>
<organism evidence="1">
    <name type="scientific">Graphocephala atropunctata</name>
    <dbReference type="NCBI Taxonomy" id="36148"/>
    <lineage>
        <taxon>Eukaryota</taxon>
        <taxon>Metazoa</taxon>
        <taxon>Ecdysozoa</taxon>
        <taxon>Arthropoda</taxon>
        <taxon>Hexapoda</taxon>
        <taxon>Insecta</taxon>
        <taxon>Pterygota</taxon>
        <taxon>Neoptera</taxon>
        <taxon>Paraneoptera</taxon>
        <taxon>Hemiptera</taxon>
        <taxon>Auchenorrhyncha</taxon>
        <taxon>Membracoidea</taxon>
        <taxon>Cicadellidae</taxon>
        <taxon>Cicadellinae</taxon>
        <taxon>Cicadellini</taxon>
        <taxon>Graphocephala</taxon>
    </lineage>
</organism>
<dbReference type="EMBL" id="GEBQ01028247">
    <property type="protein sequence ID" value="JAT11730.1"/>
    <property type="molecule type" value="Transcribed_RNA"/>
</dbReference>
<dbReference type="AlphaFoldDB" id="A0A1B6KJW4"/>